<sequence length="261" mass="28900">MKQTIQLWDKDIPLYMEGADTPNTMDLYLLDAKDAPPAVLVFPGGGYGMRAEHEGEPVAQFYNSRGYHAMVVNYRVFPYRYPCALLDAQQAIRLVRAHAKEWHIDPNRIFTAGFSAGGHLAASTAVMDAIPFDGMGDAPVSCKPNGAILCYPMISAYPQDGEETRRCAEEHLMTDTAGPDVVSVQNYITPDTPPCFLWHTSDDETVPLRHSLLFAGRLSENGVPCELHVFPHGRHGLGLATEYPDVSTWADLSADWISRNF</sequence>
<evidence type="ECO:0000256" key="1">
    <source>
        <dbReference type="ARBA" id="ARBA00022801"/>
    </source>
</evidence>
<dbReference type="PANTHER" id="PTHR48081:SF6">
    <property type="entry name" value="PEPTIDASE S9 PROLYL OLIGOPEPTIDASE CATALYTIC DOMAIN-CONTAINING PROTEIN"/>
    <property type="match status" value="1"/>
</dbReference>
<dbReference type="Pfam" id="PF20434">
    <property type="entry name" value="BD-FAE"/>
    <property type="match status" value="1"/>
</dbReference>
<evidence type="ECO:0000313" key="3">
    <source>
        <dbReference type="EMBL" id="HIV03109.1"/>
    </source>
</evidence>
<dbReference type="Gene3D" id="3.40.50.1820">
    <property type="entry name" value="alpha/beta hydrolase"/>
    <property type="match status" value="1"/>
</dbReference>
<dbReference type="InterPro" id="IPR049492">
    <property type="entry name" value="BD-FAE-like_dom"/>
</dbReference>
<comment type="caution">
    <text evidence="3">The sequence shown here is derived from an EMBL/GenBank/DDBJ whole genome shotgun (WGS) entry which is preliminary data.</text>
</comment>
<feature type="domain" description="BD-FAE-like" evidence="2">
    <location>
        <begin position="25"/>
        <end position="217"/>
    </location>
</feature>
<reference evidence="3" key="2">
    <citation type="journal article" date="2021" name="PeerJ">
        <title>Extensive microbial diversity within the chicken gut microbiome revealed by metagenomics and culture.</title>
        <authorList>
            <person name="Gilroy R."/>
            <person name="Ravi A."/>
            <person name="Getino M."/>
            <person name="Pursley I."/>
            <person name="Horton D.L."/>
            <person name="Alikhan N.F."/>
            <person name="Baker D."/>
            <person name="Gharbi K."/>
            <person name="Hall N."/>
            <person name="Watson M."/>
            <person name="Adriaenssens E.M."/>
            <person name="Foster-Nyarko E."/>
            <person name="Jarju S."/>
            <person name="Secka A."/>
            <person name="Antonio M."/>
            <person name="Oren A."/>
            <person name="Chaudhuri R.R."/>
            <person name="La Ragione R."/>
            <person name="Hildebrand F."/>
            <person name="Pallen M.J."/>
        </authorList>
    </citation>
    <scope>NUCLEOTIDE SEQUENCE</scope>
    <source>
        <strain evidence="3">4920</strain>
    </source>
</reference>
<dbReference type="PANTHER" id="PTHR48081">
    <property type="entry name" value="AB HYDROLASE SUPERFAMILY PROTEIN C4A8.06C"/>
    <property type="match status" value="1"/>
</dbReference>
<dbReference type="AlphaFoldDB" id="A0A9D1NI80"/>
<protein>
    <submittedName>
        <fullName evidence="3">Alpha/beta hydrolase</fullName>
    </submittedName>
</protein>
<proteinExistence type="predicted"/>
<evidence type="ECO:0000259" key="2">
    <source>
        <dbReference type="Pfam" id="PF20434"/>
    </source>
</evidence>
<accession>A0A9D1NI80</accession>
<organism evidence="3 4">
    <name type="scientific">Candidatus Aphodoplasma excrementigallinarum</name>
    <dbReference type="NCBI Taxonomy" id="2840673"/>
    <lineage>
        <taxon>Bacteria</taxon>
        <taxon>Bacillati</taxon>
        <taxon>Bacillota</taxon>
        <taxon>Clostridia</taxon>
        <taxon>Eubacteriales</taxon>
        <taxon>Candidatus Aphodoplasma</taxon>
    </lineage>
</organism>
<name>A0A9D1NI80_9FIRM</name>
<dbReference type="EMBL" id="DVOF01000175">
    <property type="protein sequence ID" value="HIV03109.1"/>
    <property type="molecule type" value="Genomic_DNA"/>
</dbReference>
<dbReference type="InterPro" id="IPR050300">
    <property type="entry name" value="GDXG_lipolytic_enzyme"/>
</dbReference>
<dbReference type="Proteomes" id="UP000886743">
    <property type="component" value="Unassembled WGS sequence"/>
</dbReference>
<keyword evidence="1 3" id="KW-0378">Hydrolase</keyword>
<dbReference type="InterPro" id="IPR029058">
    <property type="entry name" value="AB_hydrolase_fold"/>
</dbReference>
<reference evidence="3" key="1">
    <citation type="submission" date="2020-10" db="EMBL/GenBank/DDBJ databases">
        <authorList>
            <person name="Gilroy R."/>
        </authorList>
    </citation>
    <scope>NUCLEOTIDE SEQUENCE</scope>
    <source>
        <strain evidence="3">4920</strain>
    </source>
</reference>
<dbReference type="SUPFAM" id="SSF53474">
    <property type="entry name" value="alpha/beta-Hydrolases"/>
    <property type="match status" value="1"/>
</dbReference>
<dbReference type="GO" id="GO:0016787">
    <property type="term" value="F:hydrolase activity"/>
    <property type="evidence" value="ECO:0007669"/>
    <property type="project" value="UniProtKB-KW"/>
</dbReference>
<evidence type="ECO:0000313" key="4">
    <source>
        <dbReference type="Proteomes" id="UP000886743"/>
    </source>
</evidence>
<gene>
    <name evidence="3" type="ORF">IAC74_06000</name>
</gene>